<feature type="domain" description="Retrotransposon Copia-like N-terminal" evidence="2">
    <location>
        <begin position="28"/>
        <end position="74"/>
    </location>
</feature>
<dbReference type="Proteomes" id="UP000245207">
    <property type="component" value="Unassembled WGS sequence"/>
</dbReference>
<dbReference type="EMBL" id="PKPP01010380">
    <property type="protein sequence ID" value="PWA46242.1"/>
    <property type="molecule type" value="Genomic_DNA"/>
</dbReference>
<feature type="region of interest" description="Disordered" evidence="1">
    <location>
        <begin position="191"/>
        <end position="240"/>
    </location>
</feature>
<dbReference type="PANTHER" id="PTHR37610:SF40">
    <property type="entry name" value="OS01G0909600 PROTEIN"/>
    <property type="match status" value="1"/>
</dbReference>
<gene>
    <name evidence="3" type="ORF">CTI12_AA503430</name>
</gene>
<sequence>MSSSTVNENLTNHNQEPNMVNDPLHLASSDHPGMNLTNTLFTGANFLGWNRTIKMALGANLKLGFIDGSSPKPALTYPTYQRWIRCDYMVTCWILNSMVAELSESFLYAQSARDLWKELEERYGQSNGPLIYHVERELSKVSQGNSTVVAYFNNLKRFWDELHSLNVPVCSCGKMRECTCGITEKFLEIDNRSNSSPVPNNPTSSSNPVSSTHEEVLSTPATNSTETNNHEDVPLVVPTSDVPINDSIPVRRSSRTVTQPTWLKDFVTTKHRAGHAKIDTPNQPKRCVECLQ</sequence>
<feature type="compositionally biased region" description="Low complexity" evidence="1">
    <location>
        <begin position="193"/>
        <end position="211"/>
    </location>
</feature>
<evidence type="ECO:0000256" key="1">
    <source>
        <dbReference type="SAM" id="MobiDB-lite"/>
    </source>
</evidence>
<dbReference type="OrthoDB" id="5544992at2759"/>
<evidence type="ECO:0000313" key="4">
    <source>
        <dbReference type="Proteomes" id="UP000245207"/>
    </source>
</evidence>
<evidence type="ECO:0000313" key="3">
    <source>
        <dbReference type="EMBL" id="PWA46242.1"/>
    </source>
</evidence>
<reference evidence="3 4" key="1">
    <citation type="journal article" date="2018" name="Mol. Plant">
        <title>The genome of Artemisia annua provides insight into the evolution of Asteraceae family and artemisinin biosynthesis.</title>
        <authorList>
            <person name="Shen Q."/>
            <person name="Zhang L."/>
            <person name="Liao Z."/>
            <person name="Wang S."/>
            <person name="Yan T."/>
            <person name="Shi P."/>
            <person name="Liu M."/>
            <person name="Fu X."/>
            <person name="Pan Q."/>
            <person name="Wang Y."/>
            <person name="Lv Z."/>
            <person name="Lu X."/>
            <person name="Zhang F."/>
            <person name="Jiang W."/>
            <person name="Ma Y."/>
            <person name="Chen M."/>
            <person name="Hao X."/>
            <person name="Li L."/>
            <person name="Tang Y."/>
            <person name="Lv G."/>
            <person name="Zhou Y."/>
            <person name="Sun X."/>
            <person name="Brodelius P.E."/>
            <person name="Rose J.K.C."/>
            <person name="Tang K."/>
        </authorList>
    </citation>
    <scope>NUCLEOTIDE SEQUENCE [LARGE SCALE GENOMIC DNA]</scope>
    <source>
        <strain evidence="4">cv. Huhao1</strain>
        <tissue evidence="3">Leaf</tissue>
    </source>
</reference>
<protein>
    <recommendedName>
        <fullName evidence="2">Retrotransposon Copia-like N-terminal domain-containing protein</fullName>
    </recommendedName>
</protein>
<accession>A0A2U1LB65</accession>
<name>A0A2U1LB65_ARTAN</name>
<proteinExistence type="predicted"/>
<dbReference type="AlphaFoldDB" id="A0A2U1LB65"/>
<dbReference type="PANTHER" id="PTHR37610">
    <property type="entry name" value="CCHC-TYPE DOMAIN-CONTAINING PROTEIN"/>
    <property type="match status" value="1"/>
</dbReference>
<dbReference type="Pfam" id="PF14244">
    <property type="entry name" value="Retrotran_gag_3"/>
    <property type="match status" value="1"/>
</dbReference>
<comment type="caution">
    <text evidence="3">The sequence shown here is derived from an EMBL/GenBank/DDBJ whole genome shotgun (WGS) entry which is preliminary data.</text>
</comment>
<organism evidence="3 4">
    <name type="scientific">Artemisia annua</name>
    <name type="common">Sweet wormwood</name>
    <dbReference type="NCBI Taxonomy" id="35608"/>
    <lineage>
        <taxon>Eukaryota</taxon>
        <taxon>Viridiplantae</taxon>
        <taxon>Streptophyta</taxon>
        <taxon>Embryophyta</taxon>
        <taxon>Tracheophyta</taxon>
        <taxon>Spermatophyta</taxon>
        <taxon>Magnoliopsida</taxon>
        <taxon>eudicotyledons</taxon>
        <taxon>Gunneridae</taxon>
        <taxon>Pentapetalae</taxon>
        <taxon>asterids</taxon>
        <taxon>campanulids</taxon>
        <taxon>Asterales</taxon>
        <taxon>Asteraceae</taxon>
        <taxon>Asteroideae</taxon>
        <taxon>Anthemideae</taxon>
        <taxon>Artemisiinae</taxon>
        <taxon>Artemisia</taxon>
    </lineage>
</organism>
<dbReference type="InterPro" id="IPR029472">
    <property type="entry name" value="Copia-like_N"/>
</dbReference>
<evidence type="ECO:0000259" key="2">
    <source>
        <dbReference type="Pfam" id="PF14244"/>
    </source>
</evidence>
<keyword evidence="4" id="KW-1185">Reference proteome</keyword>